<dbReference type="KEGG" id="amr:AM1_A0124"/>
<keyword evidence="1" id="KW-0812">Transmembrane</keyword>
<dbReference type="RefSeq" id="WP_012166634.1">
    <property type="nucleotide sequence ID" value="NC_009926.1"/>
</dbReference>
<dbReference type="Gene3D" id="3.30.2090.10">
    <property type="entry name" value="Multidrug efflux transporter AcrB TolC docking domain, DN and DC subdomains"/>
    <property type="match status" value="2"/>
</dbReference>
<keyword evidence="4" id="KW-1185">Reference proteome</keyword>
<dbReference type="Gene3D" id="1.20.1640.10">
    <property type="entry name" value="Multidrug efflux transporter AcrB transmembrane domain"/>
    <property type="match status" value="2"/>
</dbReference>
<evidence type="ECO:0000313" key="4">
    <source>
        <dbReference type="Proteomes" id="UP000000268"/>
    </source>
</evidence>
<dbReference type="SUPFAM" id="SSF82866">
    <property type="entry name" value="Multidrug efflux transporter AcrB transmembrane domain"/>
    <property type="match status" value="2"/>
</dbReference>
<protein>
    <submittedName>
        <fullName evidence="3">Acriflavin resistance protein, putative</fullName>
    </submittedName>
</protein>
<dbReference type="PANTHER" id="PTHR32063">
    <property type="match status" value="1"/>
</dbReference>
<dbReference type="InterPro" id="IPR027463">
    <property type="entry name" value="AcrB_DN_DC_subdom"/>
</dbReference>
<sequence length="1040" mass="114227">MWTHFYRNTRLLILTICIILVWGLSSFHVLPRMEDPAISQWTGKITTRFPSASATRVDSLVTEKLEQKLQEVEEIKFIESTSQLGTSLIFIVLKDTVKNHDEVWSSIRDRIADITPQLPSGVLAPKYEDMNDGRGYTLIVALTWELDTPPNYAILNRLSENLKQQLRGIGGIEEIEFWGAPSEEILVEINPVVLGKLGITPQQLAQQIRLSDAKVSSGRLLSPNNDLLLEVNSEIDSLERIRQIPIRTDKNSEQLIPLGDIALVKKSRRDPPSELAIINGKPGITLAVLVEPNRRVDQWMEEANQTLEAFRGTISSDIGLDIILNQNRYVETRLNSLFMNLMIGVVFVVASTTLLMGGKSALVLGLSLPLSILMVFGGMRLLEIPLHQMSLTGLVIALGMLIDNAIVVVDEIKHLFEEGLNPQKAIARAVSYLAIPLLASTLTTVLTFFPIAILRGHIGEYVRTISISVIVAISSSLLFSLTIIPAIMSRMYQKGEIHQRNMAWWRTGFSNPQITKVYRRILGSILTTPLLGVGLAIILPIIGFMAVGHIPEQFFPPAERNQFQIKLELPLSTSMEQTKSIVEKASNLIAQHSEVTDLHWFIGTYAPTFYYTVARHGIKGEVPHYATAMVQTNTGRSIPKLIHNLQRELDQGFPSARILVEQLKQALPIPPIELRVYGPDLDILEELGNQVRSELVQVPQVIHTRTSLGEFLPKLTLSLDEEQAQLTGLDNTQIAQQLNTNLEGTVGGSILEDTVELPLRVRLSSDNRANLDQITTIGLVPKPPLSPEKSTSIPLSALGQIDLIPETAIITRRNGQRVNTVQGFITAGVLPSTVLADFQQRLNNSNFQLPPGYSMEWGGEAAERNEAVGNLLSTAGIFIVLMVSVLVLSFNSFRSAGIILLVAVGSVGLALASLWLFGYPLGFMAILGTVGLVGVAINDSIVVLAAIRTNPRARKGFRPAMVDVIVRSTRHVLTTTITTVSGFIPLLLDGGELWPPLAICIAGGVGGATFLALFFVPCAYLIVFGQTYPKSFKLSGNPTS</sequence>
<dbReference type="GO" id="GO:0042910">
    <property type="term" value="F:xenobiotic transmembrane transporter activity"/>
    <property type="evidence" value="ECO:0007669"/>
    <property type="project" value="TreeGrafter"/>
</dbReference>
<accession>A8ZKD3</accession>
<feature type="domain" description="SSD" evidence="2">
    <location>
        <begin position="396"/>
        <end position="490"/>
    </location>
</feature>
<dbReference type="AlphaFoldDB" id="A8ZKD3"/>
<dbReference type="PRINTS" id="PR00702">
    <property type="entry name" value="ACRIFLAVINRP"/>
</dbReference>
<geneLocation type="plasmid" evidence="3 4">
    <name>pREB1</name>
</geneLocation>
<proteinExistence type="predicted"/>
<dbReference type="HOGENOM" id="CLU_002755_1_2_3"/>
<reference evidence="3 4" key="1">
    <citation type="journal article" date="2008" name="Proc. Natl. Acad. Sci. U.S.A.">
        <title>Niche adaptation and genome expansion in the chlorophyll d-producing cyanobacterium Acaryochloris marina.</title>
        <authorList>
            <person name="Swingley W.D."/>
            <person name="Chen M."/>
            <person name="Cheung P.C."/>
            <person name="Conrad A.L."/>
            <person name="Dejesa L.C."/>
            <person name="Hao J."/>
            <person name="Honchak B.M."/>
            <person name="Karbach L.E."/>
            <person name="Kurdoglu A."/>
            <person name="Lahiri S."/>
            <person name="Mastrian S.D."/>
            <person name="Miyashita H."/>
            <person name="Page L."/>
            <person name="Ramakrishna P."/>
            <person name="Satoh S."/>
            <person name="Sattley W.M."/>
            <person name="Shimada Y."/>
            <person name="Taylor H.L."/>
            <person name="Tomo T."/>
            <person name="Tsuchiya T."/>
            <person name="Wang Z.T."/>
            <person name="Raymond J."/>
            <person name="Mimuro M."/>
            <person name="Blankenship R.E."/>
            <person name="Touchman J.W."/>
        </authorList>
    </citation>
    <scope>NUCLEOTIDE SEQUENCE [LARGE SCALE GENOMIC DNA]</scope>
    <source>
        <strain evidence="4">MBIC 11017</strain>
        <plasmid evidence="4">Plasmid pREB1</plasmid>
    </source>
</reference>
<name>A8ZKD3_ACAM1</name>
<evidence type="ECO:0000313" key="3">
    <source>
        <dbReference type="EMBL" id="ABW31633.1"/>
    </source>
</evidence>
<feature type="transmembrane region" description="Helical" evidence="1">
    <location>
        <begin position="968"/>
        <end position="988"/>
    </location>
</feature>
<dbReference type="InterPro" id="IPR000731">
    <property type="entry name" value="SSD"/>
</dbReference>
<dbReference type="OrthoDB" id="9757876at2"/>
<feature type="transmembrane region" description="Helical" evidence="1">
    <location>
        <begin position="362"/>
        <end position="382"/>
    </location>
</feature>
<keyword evidence="1" id="KW-0472">Membrane</keyword>
<dbReference type="Proteomes" id="UP000000268">
    <property type="component" value="Plasmid pREB1"/>
</dbReference>
<dbReference type="Gene3D" id="3.30.70.1320">
    <property type="entry name" value="Multidrug efflux transporter AcrB pore domain like"/>
    <property type="match status" value="1"/>
</dbReference>
<evidence type="ECO:0000256" key="1">
    <source>
        <dbReference type="SAM" id="Phobius"/>
    </source>
</evidence>
<dbReference type="SUPFAM" id="SSF82693">
    <property type="entry name" value="Multidrug efflux transporter AcrB pore domain, PN1, PN2, PC1 and PC2 subdomains"/>
    <property type="match status" value="2"/>
</dbReference>
<evidence type="ECO:0000259" key="2">
    <source>
        <dbReference type="PROSITE" id="PS50156"/>
    </source>
</evidence>
<dbReference type="EMBL" id="CP000838">
    <property type="protein sequence ID" value="ABW31633.1"/>
    <property type="molecule type" value="Genomic_DNA"/>
</dbReference>
<dbReference type="Gene3D" id="3.30.70.1430">
    <property type="entry name" value="Multidrug efflux transporter AcrB pore domain"/>
    <property type="match status" value="2"/>
</dbReference>
<feature type="transmembrane region" description="Helical" evidence="1">
    <location>
        <begin position="465"/>
        <end position="488"/>
    </location>
</feature>
<feature type="transmembrane region" description="Helical" evidence="1">
    <location>
        <begin position="337"/>
        <end position="355"/>
    </location>
</feature>
<feature type="transmembrane region" description="Helical" evidence="1">
    <location>
        <begin position="388"/>
        <end position="409"/>
    </location>
</feature>
<dbReference type="InterPro" id="IPR001036">
    <property type="entry name" value="Acrflvin-R"/>
</dbReference>
<dbReference type="PANTHER" id="PTHR32063:SF18">
    <property type="entry name" value="CATION EFFLUX SYSTEM PROTEIN"/>
    <property type="match status" value="1"/>
</dbReference>
<feature type="transmembrane region" description="Helical" evidence="1">
    <location>
        <begin position="994"/>
        <end position="1023"/>
    </location>
</feature>
<dbReference type="PROSITE" id="PS50156">
    <property type="entry name" value="SSD"/>
    <property type="match status" value="1"/>
</dbReference>
<feature type="transmembrane region" description="Helical" evidence="1">
    <location>
        <begin position="871"/>
        <end position="890"/>
    </location>
</feature>
<gene>
    <name evidence="3" type="ordered locus">AM1_A0124</name>
</gene>
<feature type="transmembrane region" description="Helical" evidence="1">
    <location>
        <begin position="923"/>
        <end position="947"/>
    </location>
</feature>
<keyword evidence="1" id="KW-1133">Transmembrane helix</keyword>
<dbReference type="GO" id="GO:0005886">
    <property type="term" value="C:plasma membrane"/>
    <property type="evidence" value="ECO:0007669"/>
    <property type="project" value="TreeGrafter"/>
</dbReference>
<dbReference type="Pfam" id="PF00873">
    <property type="entry name" value="ACR_tran"/>
    <property type="match status" value="1"/>
</dbReference>
<dbReference type="SUPFAM" id="SSF82714">
    <property type="entry name" value="Multidrug efflux transporter AcrB TolC docking domain, DN and DC subdomains"/>
    <property type="match status" value="2"/>
</dbReference>
<feature type="transmembrane region" description="Helical" evidence="1">
    <location>
        <begin position="897"/>
        <end position="917"/>
    </location>
</feature>
<keyword evidence="3" id="KW-0614">Plasmid</keyword>
<feature type="transmembrane region" description="Helical" evidence="1">
    <location>
        <begin position="430"/>
        <end position="453"/>
    </location>
</feature>
<feature type="transmembrane region" description="Helical" evidence="1">
    <location>
        <begin position="521"/>
        <end position="547"/>
    </location>
</feature>
<dbReference type="Gene3D" id="3.30.70.1440">
    <property type="entry name" value="Multidrug efflux transporter AcrB pore domain"/>
    <property type="match status" value="1"/>
</dbReference>
<organism evidence="3 4">
    <name type="scientific">Acaryochloris marina (strain MBIC 11017)</name>
    <dbReference type="NCBI Taxonomy" id="329726"/>
    <lineage>
        <taxon>Bacteria</taxon>
        <taxon>Bacillati</taxon>
        <taxon>Cyanobacteriota</taxon>
        <taxon>Cyanophyceae</taxon>
        <taxon>Acaryochloridales</taxon>
        <taxon>Acaryochloridaceae</taxon>
        <taxon>Acaryochloris</taxon>
    </lineage>
</organism>